<dbReference type="InterPro" id="IPR051609">
    <property type="entry name" value="NmrA/Isoflavone_reductase-like"/>
</dbReference>
<evidence type="ECO:0000256" key="2">
    <source>
        <dbReference type="ARBA" id="ARBA00023002"/>
    </source>
</evidence>
<name>A0AAN7TGG3_9PEZI</name>
<dbReference type="EMBL" id="JAVRRL010000011">
    <property type="protein sequence ID" value="KAK5115723.1"/>
    <property type="molecule type" value="Genomic_DNA"/>
</dbReference>
<dbReference type="Gene3D" id="3.40.50.720">
    <property type="entry name" value="NAD(P)-binding Rossmann-like Domain"/>
    <property type="match status" value="1"/>
</dbReference>
<dbReference type="Gene3D" id="3.90.25.10">
    <property type="entry name" value="UDP-galactose 4-epimerase, domain 1"/>
    <property type="match status" value="1"/>
</dbReference>
<dbReference type="Proteomes" id="UP001310890">
    <property type="component" value="Unassembled WGS sequence"/>
</dbReference>
<evidence type="ECO:0000256" key="1">
    <source>
        <dbReference type="ARBA" id="ARBA00022857"/>
    </source>
</evidence>
<proteinExistence type="predicted"/>
<evidence type="ECO:0000313" key="4">
    <source>
        <dbReference type="Proteomes" id="UP001310890"/>
    </source>
</evidence>
<dbReference type="PANTHER" id="PTHR47706:SF10">
    <property type="entry name" value="NMRA-LIKE DOMAIN-CONTAINING PROTEIN"/>
    <property type="match status" value="1"/>
</dbReference>
<dbReference type="GO" id="GO:0016491">
    <property type="term" value="F:oxidoreductase activity"/>
    <property type="evidence" value="ECO:0007669"/>
    <property type="project" value="UniProtKB-KW"/>
</dbReference>
<sequence length="317" mass="34399">MGSTGETRRLNSIVVIGTNPIATSITTTLSEANTLKINQIVHRRSSLTPANQVSVHESNFTPPSLHQLLLTLQPDIIISTSNGGDFAFQRLLIDTAISAGVQRFVPAEFGQDSLNERLQERLPPSRVRARVVEYLRECARLGSIEWVGVATGVALDEGIGGGKLGFDLKWHSATIGLGPELFAASSTAFIGRAVGAVLERWEEVRNQYLYCAGLRTTADEVLASLVRITGRKWEAGRTEVEDMVREGESRIARGFPDAGMFLMERSVLYDGALGAVRPFIEEDAKGLLGLDGEELEGAVGAAVHRYKHYGKEDCGCS</sequence>
<gene>
    <name evidence="3" type="ORF">LTR62_000812</name>
</gene>
<dbReference type="PANTHER" id="PTHR47706">
    <property type="entry name" value="NMRA-LIKE FAMILY PROTEIN"/>
    <property type="match status" value="1"/>
</dbReference>
<keyword evidence="1" id="KW-0521">NADP</keyword>
<dbReference type="SUPFAM" id="SSF51735">
    <property type="entry name" value="NAD(P)-binding Rossmann-fold domains"/>
    <property type="match status" value="1"/>
</dbReference>
<evidence type="ECO:0000313" key="3">
    <source>
        <dbReference type="EMBL" id="KAK5115723.1"/>
    </source>
</evidence>
<protein>
    <recommendedName>
        <fullName evidence="5">NmrA-like domain-containing protein</fullName>
    </recommendedName>
</protein>
<evidence type="ECO:0008006" key="5">
    <source>
        <dbReference type="Google" id="ProtNLM"/>
    </source>
</evidence>
<reference evidence="3" key="1">
    <citation type="submission" date="2023-08" db="EMBL/GenBank/DDBJ databases">
        <title>Black Yeasts Isolated from many extreme environments.</title>
        <authorList>
            <person name="Coleine C."/>
            <person name="Stajich J.E."/>
            <person name="Selbmann L."/>
        </authorList>
    </citation>
    <scope>NUCLEOTIDE SEQUENCE</scope>
    <source>
        <strain evidence="3">CCFEE 5401</strain>
    </source>
</reference>
<accession>A0AAN7TGG3</accession>
<comment type="caution">
    <text evidence="3">The sequence shown here is derived from an EMBL/GenBank/DDBJ whole genome shotgun (WGS) entry which is preliminary data.</text>
</comment>
<dbReference type="AlphaFoldDB" id="A0AAN7TGG3"/>
<organism evidence="3 4">
    <name type="scientific">Meristemomyces frigidus</name>
    <dbReference type="NCBI Taxonomy" id="1508187"/>
    <lineage>
        <taxon>Eukaryota</taxon>
        <taxon>Fungi</taxon>
        <taxon>Dikarya</taxon>
        <taxon>Ascomycota</taxon>
        <taxon>Pezizomycotina</taxon>
        <taxon>Dothideomycetes</taxon>
        <taxon>Dothideomycetidae</taxon>
        <taxon>Mycosphaerellales</taxon>
        <taxon>Teratosphaeriaceae</taxon>
        <taxon>Meristemomyces</taxon>
    </lineage>
</organism>
<keyword evidence="2" id="KW-0560">Oxidoreductase</keyword>
<dbReference type="InterPro" id="IPR036291">
    <property type="entry name" value="NAD(P)-bd_dom_sf"/>
</dbReference>